<dbReference type="GO" id="GO:0007032">
    <property type="term" value="P:endosome organization"/>
    <property type="evidence" value="ECO:0007669"/>
    <property type="project" value="TreeGrafter"/>
</dbReference>
<reference evidence="8" key="1">
    <citation type="submission" date="2015-11" db="EMBL/GenBank/DDBJ databases">
        <title>De novo transcriptome assembly of four potential Pierce s Disease insect vectors from Arizona vineyards.</title>
        <authorList>
            <person name="Tassone E.E."/>
        </authorList>
    </citation>
    <scope>NUCLEOTIDE SEQUENCE</scope>
</reference>
<evidence type="ECO:0000259" key="6">
    <source>
        <dbReference type="PROSITE" id="PS50030"/>
    </source>
</evidence>
<dbReference type="SUPFAM" id="SSF57850">
    <property type="entry name" value="RING/U-box"/>
    <property type="match status" value="1"/>
</dbReference>
<dbReference type="InterPro" id="IPR015940">
    <property type="entry name" value="UBA"/>
</dbReference>
<evidence type="ECO:0000256" key="5">
    <source>
        <dbReference type="SAM" id="MobiDB-lite"/>
    </source>
</evidence>
<dbReference type="InterPro" id="IPR043145">
    <property type="entry name" value="Znf_ZZ_sf"/>
</dbReference>
<evidence type="ECO:0000259" key="7">
    <source>
        <dbReference type="PROSITE" id="PS50135"/>
    </source>
</evidence>
<evidence type="ECO:0000256" key="4">
    <source>
        <dbReference type="PROSITE-ProRule" id="PRU00228"/>
    </source>
</evidence>
<evidence type="ECO:0008006" key="9">
    <source>
        <dbReference type="Google" id="ProtNLM"/>
    </source>
</evidence>
<protein>
    <recommendedName>
        <fullName evidence="9">ZZ-type domain-containing protein</fullName>
    </recommendedName>
</protein>
<accession>A0A1B6IDS5</accession>
<feature type="domain" description="ZZ-type" evidence="7">
    <location>
        <begin position="6"/>
        <end position="56"/>
    </location>
</feature>
<dbReference type="Pfam" id="PF00569">
    <property type="entry name" value="ZZ"/>
    <property type="match status" value="1"/>
</dbReference>
<evidence type="ECO:0000256" key="1">
    <source>
        <dbReference type="ARBA" id="ARBA00022723"/>
    </source>
</evidence>
<dbReference type="FunFam" id="3.30.60.90:FF:000016">
    <property type="entry name" value="Refractory to sigma P"/>
    <property type="match status" value="1"/>
</dbReference>
<keyword evidence="2 4" id="KW-0863">Zinc-finger</keyword>
<sequence>SQGVQHPGVFCDGCEGGIFGYRYKCVTCPDFDLCAKCEGSGKHSEHFMLRMASPINLSSHPKVFRKLFGRPHKFHRRHGWERSFMQGESQGPNRCPFTQHENAATEVPDMFDFSELMKFINSLGVATTAGGAEATASSQAQPTASSNAQPTPSSQAQPNRPQPQESRQTTSNPNAYLNGIGQAIAAFLDPFGVDVTFDVRAKTPGTQEPSGASTQGSQSPSTPATQQQPAGSPPSASSNSEAAPATPAAVNPILVAVNPDPVVVNPTVPVSSPAHSETVREGSPTPSGARRNSDDWTLLNRESPVRLEMAMDVEESRGPKPQPVVYPVLPREAPSAPPQASGGFTDVERNRIQDAMDQINSMGFQFDSTLLRNLLRQENCNIASVLELILSNPGRK</sequence>
<dbReference type="PROSITE" id="PS50135">
    <property type="entry name" value="ZF_ZZ_2"/>
    <property type="match status" value="1"/>
</dbReference>
<dbReference type="AlphaFoldDB" id="A0A1B6IDS5"/>
<dbReference type="PANTHER" id="PTHR15090:SF0">
    <property type="entry name" value="SEQUESTOSOME-1"/>
    <property type="match status" value="1"/>
</dbReference>
<dbReference type="GO" id="GO:0035973">
    <property type="term" value="P:aggrephagy"/>
    <property type="evidence" value="ECO:0007669"/>
    <property type="project" value="TreeGrafter"/>
</dbReference>
<feature type="compositionally biased region" description="Low complexity" evidence="5">
    <location>
        <begin position="133"/>
        <end position="150"/>
    </location>
</feature>
<dbReference type="Gene3D" id="1.10.8.10">
    <property type="entry name" value="DNA helicase RuvA subunit, C-terminal domain"/>
    <property type="match status" value="1"/>
</dbReference>
<dbReference type="SMART" id="SM00291">
    <property type="entry name" value="ZnF_ZZ"/>
    <property type="match status" value="1"/>
</dbReference>
<evidence type="ECO:0000256" key="3">
    <source>
        <dbReference type="ARBA" id="ARBA00022833"/>
    </source>
</evidence>
<evidence type="ECO:0000256" key="2">
    <source>
        <dbReference type="ARBA" id="ARBA00022771"/>
    </source>
</evidence>
<dbReference type="PANTHER" id="PTHR15090">
    <property type="entry name" value="SEQUESTOSOME 1-RELATED"/>
    <property type="match status" value="1"/>
</dbReference>
<dbReference type="GO" id="GO:0005080">
    <property type="term" value="F:protein kinase C binding"/>
    <property type="evidence" value="ECO:0007669"/>
    <property type="project" value="TreeGrafter"/>
</dbReference>
<feature type="domain" description="UBA" evidence="6">
    <location>
        <begin position="346"/>
        <end position="392"/>
    </location>
</feature>
<dbReference type="EMBL" id="GECU01022617">
    <property type="protein sequence ID" value="JAS85089.1"/>
    <property type="molecule type" value="Transcribed_RNA"/>
</dbReference>
<feature type="compositionally biased region" description="Polar residues" evidence="5">
    <location>
        <begin position="151"/>
        <end position="175"/>
    </location>
</feature>
<dbReference type="Gene3D" id="3.30.60.90">
    <property type="match status" value="1"/>
</dbReference>
<dbReference type="GO" id="GO:0044753">
    <property type="term" value="C:amphisome"/>
    <property type="evidence" value="ECO:0007669"/>
    <property type="project" value="TreeGrafter"/>
</dbReference>
<evidence type="ECO:0000313" key="8">
    <source>
        <dbReference type="EMBL" id="JAS85089.1"/>
    </source>
</evidence>
<dbReference type="GO" id="GO:0016235">
    <property type="term" value="C:aggresome"/>
    <property type="evidence" value="ECO:0007669"/>
    <property type="project" value="TreeGrafter"/>
</dbReference>
<keyword evidence="3" id="KW-0862">Zinc</keyword>
<dbReference type="InterPro" id="IPR052260">
    <property type="entry name" value="Autophagy_Rcpt_SigReg"/>
</dbReference>
<feature type="compositionally biased region" description="Low complexity" evidence="5">
    <location>
        <begin position="210"/>
        <end position="245"/>
    </location>
</feature>
<proteinExistence type="predicted"/>
<feature type="region of interest" description="Disordered" evidence="5">
    <location>
        <begin position="267"/>
        <end position="297"/>
    </location>
</feature>
<feature type="region of interest" description="Disordered" evidence="5">
    <location>
        <begin position="133"/>
        <end position="176"/>
    </location>
</feature>
<dbReference type="CDD" id="cd02340">
    <property type="entry name" value="ZZ_NBR1_like"/>
    <property type="match status" value="1"/>
</dbReference>
<dbReference type="GO" id="GO:0008270">
    <property type="term" value="F:zinc ion binding"/>
    <property type="evidence" value="ECO:0007669"/>
    <property type="project" value="UniProtKB-KW"/>
</dbReference>
<keyword evidence="1" id="KW-0479">Metal-binding</keyword>
<gene>
    <name evidence="8" type="ORF">g.20511</name>
</gene>
<organism evidence="8">
    <name type="scientific">Homalodisca liturata</name>
    <dbReference type="NCBI Taxonomy" id="320908"/>
    <lineage>
        <taxon>Eukaryota</taxon>
        <taxon>Metazoa</taxon>
        <taxon>Ecdysozoa</taxon>
        <taxon>Arthropoda</taxon>
        <taxon>Hexapoda</taxon>
        <taxon>Insecta</taxon>
        <taxon>Pterygota</taxon>
        <taxon>Neoptera</taxon>
        <taxon>Paraneoptera</taxon>
        <taxon>Hemiptera</taxon>
        <taxon>Auchenorrhyncha</taxon>
        <taxon>Membracoidea</taxon>
        <taxon>Cicadellidae</taxon>
        <taxon>Cicadellinae</taxon>
        <taxon>Proconiini</taxon>
        <taxon>Homalodisca</taxon>
    </lineage>
</organism>
<feature type="region of interest" description="Disordered" evidence="5">
    <location>
        <begin position="201"/>
        <end position="245"/>
    </location>
</feature>
<feature type="non-terminal residue" evidence="8">
    <location>
        <position position="1"/>
    </location>
</feature>
<dbReference type="PROSITE" id="PS50030">
    <property type="entry name" value="UBA"/>
    <property type="match status" value="1"/>
</dbReference>
<name>A0A1B6IDS5_9HEMI</name>
<dbReference type="InterPro" id="IPR000433">
    <property type="entry name" value="Znf_ZZ"/>
</dbReference>
<dbReference type="GO" id="GO:0000423">
    <property type="term" value="P:mitophagy"/>
    <property type="evidence" value="ECO:0007669"/>
    <property type="project" value="TreeGrafter"/>
</dbReference>
<dbReference type="PROSITE" id="PS01357">
    <property type="entry name" value="ZF_ZZ_1"/>
    <property type="match status" value="1"/>
</dbReference>
<dbReference type="GO" id="GO:0070530">
    <property type="term" value="F:K63-linked polyubiquitin modification-dependent protein binding"/>
    <property type="evidence" value="ECO:0007669"/>
    <property type="project" value="TreeGrafter"/>
</dbReference>